<dbReference type="InterPro" id="IPR034660">
    <property type="entry name" value="DinB/YfiT-like"/>
</dbReference>
<dbReference type="SUPFAM" id="SSF109854">
    <property type="entry name" value="DinB/YfiT-like putative metalloenzymes"/>
    <property type="match status" value="1"/>
</dbReference>
<dbReference type="InterPro" id="IPR024775">
    <property type="entry name" value="DinB-like"/>
</dbReference>
<accession>A0A0Q1CIA3</accession>
<dbReference type="Proteomes" id="UP000050827">
    <property type="component" value="Unassembled WGS sequence"/>
</dbReference>
<proteinExistence type="predicted"/>
<dbReference type="AlphaFoldDB" id="A0A0Q1CIA3"/>
<dbReference type="RefSeq" id="WP_055395940.1">
    <property type="nucleotide sequence ID" value="NZ_LCTZ01000002.1"/>
</dbReference>
<evidence type="ECO:0000313" key="2">
    <source>
        <dbReference type="EMBL" id="KQC30712.1"/>
    </source>
</evidence>
<sequence>MASLLLTSENQIQRLNQMVAKVKSLQELDTSQVQIKPRPKSWNVLEVIAHLNIAYRFYVPKLDKALETLPSQESGSMEFKARTRQRFVIEGQRPKNGVRKMKLKTLRRFRPMLNEHELTPEKIDSIFEEFFKLHGHLKESILKSRTKDVSKIKITSAIGPIVNFYLPECFEFLLCHMERHMVQIDEILG</sequence>
<dbReference type="EMBL" id="LCTZ01000002">
    <property type="protein sequence ID" value="KQC30712.1"/>
    <property type="molecule type" value="Genomic_DNA"/>
</dbReference>
<dbReference type="Gene3D" id="1.20.120.450">
    <property type="entry name" value="dinb family like domain"/>
    <property type="match status" value="1"/>
</dbReference>
<dbReference type="STRING" id="346185.AAY42_13090"/>
<evidence type="ECO:0000259" key="1">
    <source>
        <dbReference type="Pfam" id="PF12867"/>
    </source>
</evidence>
<name>A0A0Q1CIA3_9FLAO</name>
<evidence type="ECO:0000313" key="3">
    <source>
        <dbReference type="Proteomes" id="UP000050827"/>
    </source>
</evidence>
<keyword evidence="3" id="KW-1185">Reference proteome</keyword>
<reference evidence="2 3" key="1">
    <citation type="submission" date="2015-04" db="EMBL/GenBank/DDBJ databases">
        <title>Complete genome of flavobacterium.</title>
        <authorList>
            <person name="Kwon Y.M."/>
            <person name="Kim S.-J."/>
        </authorList>
    </citation>
    <scope>NUCLEOTIDE SEQUENCE [LARGE SCALE GENOMIC DNA]</scope>
    <source>
        <strain evidence="2 3">DK169</strain>
    </source>
</reference>
<comment type="caution">
    <text evidence="2">The sequence shown here is derived from an EMBL/GenBank/DDBJ whole genome shotgun (WGS) entry which is preliminary data.</text>
</comment>
<dbReference type="Pfam" id="PF12867">
    <property type="entry name" value="DinB_2"/>
    <property type="match status" value="1"/>
</dbReference>
<organism evidence="2 3">
    <name type="scientific">Flagellimonas eckloniae</name>
    <dbReference type="NCBI Taxonomy" id="346185"/>
    <lineage>
        <taxon>Bacteria</taxon>
        <taxon>Pseudomonadati</taxon>
        <taxon>Bacteroidota</taxon>
        <taxon>Flavobacteriia</taxon>
        <taxon>Flavobacteriales</taxon>
        <taxon>Flavobacteriaceae</taxon>
        <taxon>Flagellimonas</taxon>
    </lineage>
</organism>
<protein>
    <recommendedName>
        <fullName evidence="1">DinB-like domain-containing protein</fullName>
    </recommendedName>
</protein>
<gene>
    <name evidence="2" type="ORF">AAY42_13090</name>
</gene>
<dbReference type="OrthoDB" id="1524454at2"/>
<feature type="domain" description="DinB-like" evidence="1">
    <location>
        <begin position="24"/>
        <end position="184"/>
    </location>
</feature>